<accession>A0A4U5Q4Y9</accession>
<evidence type="ECO:0000313" key="2">
    <source>
        <dbReference type="EMBL" id="TKS05230.1"/>
    </source>
</evidence>
<keyword evidence="1" id="KW-1133">Transmembrane helix</keyword>
<reference evidence="2" key="1">
    <citation type="submission" date="2018-10" db="EMBL/GenBank/DDBJ databases">
        <title>Population genomic analysis revealed the cold adaptation of white poplar.</title>
        <authorList>
            <person name="Liu Y.-J."/>
        </authorList>
    </citation>
    <scope>NUCLEOTIDE SEQUENCE [LARGE SCALE GENOMIC DNA]</scope>
    <source>
        <strain evidence="2">PAL-ZL1</strain>
    </source>
</reference>
<dbReference type="AlphaFoldDB" id="A0A4U5Q4Y9"/>
<keyword evidence="1" id="KW-0472">Membrane</keyword>
<evidence type="ECO:0000256" key="1">
    <source>
        <dbReference type="SAM" id="Phobius"/>
    </source>
</evidence>
<gene>
    <name evidence="2" type="ORF">D5086_0000133270</name>
</gene>
<proteinExistence type="predicted"/>
<protein>
    <submittedName>
        <fullName evidence="2">Uncharacterized protein</fullName>
    </submittedName>
</protein>
<feature type="transmembrane region" description="Helical" evidence="1">
    <location>
        <begin position="20"/>
        <end position="39"/>
    </location>
</feature>
<keyword evidence="1" id="KW-0812">Transmembrane</keyword>
<dbReference type="EMBL" id="RCHU01000435">
    <property type="protein sequence ID" value="TKS05230.1"/>
    <property type="molecule type" value="Genomic_DNA"/>
</dbReference>
<name>A0A4U5Q4Y9_POPAL</name>
<sequence>MKVEEIWEWAKTSRHTTLKMGGYIGFDFVFFFAFVWELNRVSSHLDPFKTAFRRSSSTFEWLSDLLEPLLECRDPIGTTTNLSAELWQGIGLFRLATGSSYIEIADRFGVTESVTRFVPSNCVVFRAPICALGSGSLLPLSLLKEMIADLHQMTRFKMTALLFKLLSIHLQEFRVLLQVFRLPFIQAIPK</sequence>
<dbReference type="STRING" id="43335.A0A4U5Q4Y9"/>
<comment type="caution">
    <text evidence="2">The sequence shown here is derived from an EMBL/GenBank/DDBJ whole genome shotgun (WGS) entry which is preliminary data.</text>
</comment>
<organism evidence="2">
    <name type="scientific">Populus alba</name>
    <name type="common">White poplar</name>
    <dbReference type="NCBI Taxonomy" id="43335"/>
    <lineage>
        <taxon>Eukaryota</taxon>
        <taxon>Viridiplantae</taxon>
        <taxon>Streptophyta</taxon>
        <taxon>Embryophyta</taxon>
        <taxon>Tracheophyta</taxon>
        <taxon>Spermatophyta</taxon>
        <taxon>Magnoliopsida</taxon>
        <taxon>eudicotyledons</taxon>
        <taxon>Gunneridae</taxon>
        <taxon>Pentapetalae</taxon>
        <taxon>rosids</taxon>
        <taxon>fabids</taxon>
        <taxon>Malpighiales</taxon>
        <taxon>Salicaceae</taxon>
        <taxon>Saliceae</taxon>
        <taxon>Populus</taxon>
    </lineage>
</organism>